<feature type="signal peptide" evidence="1">
    <location>
        <begin position="1"/>
        <end position="31"/>
    </location>
</feature>
<evidence type="ECO:0000313" key="2">
    <source>
        <dbReference type="EMBL" id="KAL3419858.1"/>
    </source>
</evidence>
<sequence length="502" mass="56274">MRRTRVGTPWTRWLVCAVLVLLLFYFHPSYSGIRSSRHLAPVPQQDLAYLQQVLKDHGVGPQINYAARHIQYRDTADERLALTEIDQPLFPNPAVQLNLDQATTLPPTLPPIEVPITNSPTPDRVDASSLIFGVSTTFSRFNDEAAGPVKEWARWLTDGKGNSNGATLVLCLHEATEDQFAAARSKLAEVGIDATVQASDSSLDMPGRYLALVPALYNHSSRTTRKYFALIDDDTFFPSISALVSTLSKYNPTKPYYIGAFTERVDWIMDHKVPMAYGGGGVFLTAPLAKDLVDLAPTCLKKDEGSGKYLEWGEQGDLLLYNCLHNHTETTLTFMPQLHQMDQWGDSSGFYESGQLPLSLHHYKSWHHLAPERVHLVADACGLDCVLQRFQFKDNWIISNGYSVAEYPQGINFDIMQMEGTFDNGFGKDGREDVSLSYSFGPLRKSLARTGRKRSWELLDAKSDGGGRVTQVYVKKRDDERWLAPGESKPENDEVVVLVWRP</sequence>
<dbReference type="Pfam" id="PF04646">
    <property type="entry name" value="DUF604"/>
    <property type="match status" value="1"/>
</dbReference>
<comment type="caution">
    <text evidence="2">The sequence shown here is derived from an EMBL/GenBank/DDBJ whole genome shotgun (WGS) entry which is preliminary data.</text>
</comment>
<organism evidence="2 3">
    <name type="scientific">Phlyctema vagabunda</name>
    <dbReference type="NCBI Taxonomy" id="108571"/>
    <lineage>
        <taxon>Eukaryota</taxon>
        <taxon>Fungi</taxon>
        <taxon>Dikarya</taxon>
        <taxon>Ascomycota</taxon>
        <taxon>Pezizomycotina</taxon>
        <taxon>Leotiomycetes</taxon>
        <taxon>Helotiales</taxon>
        <taxon>Dermateaceae</taxon>
        <taxon>Phlyctema</taxon>
    </lineage>
</organism>
<dbReference type="PANTHER" id="PTHR10811">
    <property type="entry name" value="FRINGE-RELATED"/>
    <property type="match status" value="1"/>
</dbReference>
<name>A0ABR4P978_9HELO</name>
<dbReference type="InterPro" id="IPR006740">
    <property type="entry name" value="DUF604"/>
</dbReference>
<dbReference type="Gene3D" id="3.90.550.50">
    <property type="match status" value="1"/>
</dbReference>
<protein>
    <recommendedName>
        <fullName evidence="4">Glycosyltransferase family 31 protein</fullName>
    </recommendedName>
</protein>
<evidence type="ECO:0008006" key="4">
    <source>
        <dbReference type="Google" id="ProtNLM"/>
    </source>
</evidence>
<reference evidence="2 3" key="1">
    <citation type="submission" date="2024-06" db="EMBL/GenBank/DDBJ databases">
        <title>Complete genome of Phlyctema vagabunda strain 19-DSS-EL-015.</title>
        <authorList>
            <person name="Fiorenzani C."/>
        </authorList>
    </citation>
    <scope>NUCLEOTIDE SEQUENCE [LARGE SCALE GENOMIC DNA]</scope>
    <source>
        <strain evidence="2 3">19-DSS-EL-015</strain>
    </source>
</reference>
<keyword evidence="3" id="KW-1185">Reference proteome</keyword>
<evidence type="ECO:0000256" key="1">
    <source>
        <dbReference type="SAM" id="SignalP"/>
    </source>
</evidence>
<dbReference type="Proteomes" id="UP001629113">
    <property type="component" value="Unassembled WGS sequence"/>
</dbReference>
<gene>
    <name evidence="2" type="ORF">PVAG01_08356</name>
</gene>
<dbReference type="EMBL" id="JBFCZG010000007">
    <property type="protein sequence ID" value="KAL3419858.1"/>
    <property type="molecule type" value="Genomic_DNA"/>
</dbReference>
<feature type="chain" id="PRO_5046224750" description="Glycosyltransferase family 31 protein" evidence="1">
    <location>
        <begin position="32"/>
        <end position="502"/>
    </location>
</feature>
<accession>A0ABR4P978</accession>
<proteinExistence type="predicted"/>
<keyword evidence="1" id="KW-0732">Signal</keyword>
<evidence type="ECO:0000313" key="3">
    <source>
        <dbReference type="Proteomes" id="UP001629113"/>
    </source>
</evidence>